<dbReference type="PANTHER" id="PTHR34366">
    <property type="entry name" value="OS07G0289901 PROTEIN-RELATED"/>
    <property type="match status" value="1"/>
</dbReference>
<dbReference type="Pfam" id="PF24865">
    <property type="entry name" value="DUF7731"/>
    <property type="match status" value="1"/>
</dbReference>
<dbReference type="PROSITE" id="PS51257">
    <property type="entry name" value="PROKAR_LIPOPROTEIN"/>
    <property type="match status" value="1"/>
</dbReference>
<evidence type="ECO:0000259" key="2">
    <source>
        <dbReference type="Pfam" id="PF24865"/>
    </source>
</evidence>
<protein>
    <recommendedName>
        <fullName evidence="2">DUF7731 domain-containing protein</fullName>
    </recommendedName>
</protein>
<organism evidence="3">
    <name type="scientific">Daucus carota subsp. sativus</name>
    <name type="common">Carrot</name>
    <dbReference type="NCBI Taxonomy" id="79200"/>
    <lineage>
        <taxon>Eukaryota</taxon>
        <taxon>Viridiplantae</taxon>
        <taxon>Streptophyta</taxon>
        <taxon>Embryophyta</taxon>
        <taxon>Tracheophyta</taxon>
        <taxon>Spermatophyta</taxon>
        <taxon>Magnoliopsida</taxon>
        <taxon>eudicotyledons</taxon>
        <taxon>Gunneridae</taxon>
        <taxon>Pentapetalae</taxon>
        <taxon>asterids</taxon>
        <taxon>campanulids</taxon>
        <taxon>Apiales</taxon>
        <taxon>Apiaceae</taxon>
        <taxon>Apioideae</taxon>
        <taxon>Scandiceae</taxon>
        <taxon>Daucinae</taxon>
        <taxon>Daucus</taxon>
        <taxon>Daucus sect. Daucus</taxon>
    </lineage>
</organism>
<keyword evidence="1" id="KW-0732">Signal</keyword>
<dbReference type="InterPro" id="IPR056633">
    <property type="entry name" value="DUF7731"/>
</dbReference>
<gene>
    <name evidence="3" type="ORF">DCAR_009469</name>
</gene>
<reference evidence="3" key="1">
    <citation type="journal article" date="2016" name="Nat. Genet.">
        <title>A high-quality carrot genome assembly provides new insights into carotenoid accumulation and asterid genome evolution.</title>
        <authorList>
            <person name="Iorizzo M."/>
            <person name="Ellison S."/>
            <person name="Senalik D."/>
            <person name="Zeng P."/>
            <person name="Satapoomin P."/>
            <person name="Huang J."/>
            <person name="Bowman M."/>
            <person name="Iovene M."/>
            <person name="Sanseverino W."/>
            <person name="Cavagnaro P."/>
            <person name="Yildiz M."/>
            <person name="Macko-Podgorni A."/>
            <person name="Moranska E."/>
            <person name="Grzebelus E."/>
            <person name="Grzebelus D."/>
            <person name="Ashrafi H."/>
            <person name="Zheng Z."/>
            <person name="Cheng S."/>
            <person name="Spooner D."/>
            <person name="Van Deynze A."/>
            <person name="Simon P."/>
        </authorList>
    </citation>
    <scope>NUCLEOTIDE SEQUENCE [LARGE SCALE GENOMIC DNA]</scope>
    <source>
        <tissue evidence="3">Leaf</tissue>
    </source>
</reference>
<evidence type="ECO:0000256" key="1">
    <source>
        <dbReference type="SAM" id="SignalP"/>
    </source>
</evidence>
<feature type="domain" description="DUF7731" evidence="2">
    <location>
        <begin position="50"/>
        <end position="133"/>
    </location>
</feature>
<dbReference type="Gramene" id="KZN00715">
    <property type="protein sequence ID" value="KZN00715"/>
    <property type="gene ID" value="DCAR_009469"/>
</dbReference>
<name>A0A166A3W7_DAUCS</name>
<dbReference type="AlphaFoldDB" id="A0A166A3W7"/>
<accession>A0A166A3W7</accession>
<comment type="caution">
    <text evidence="3">The sequence shown here is derived from an EMBL/GenBank/DDBJ whole genome shotgun (WGS) entry which is preliminary data.</text>
</comment>
<feature type="chain" id="PRO_5007870405" description="DUF7731 domain-containing protein" evidence="1">
    <location>
        <begin position="32"/>
        <end position="176"/>
    </location>
</feature>
<dbReference type="EMBL" id="LNRQ01000003">
    <property type="protein sequence ID" value="KZN00715.1"/>
    <property type="molecule type" value="Genomic_DNA"/>
</dbReference>
<dbReference type="PANTHER" id="PTHR34366:SF7">
    <property type="entry name" value="TRANSMEMBRANE PROTEIN"/>
    <property type="match status" value="1"/>
</dbReference>
<proteinExistence type="predicted"/>
<sequence length="176" mass="19269">MDSSGRTGAATWFVCCFLVINLLMSCNICAADDGIIKQVGDPTSNINLTPFEQWRSAYECMLNTSTWCPEKYQLSGTGWVNVTQADTDEYCNSGCAEHTKAVLLCVSLVKRDYKFADKSTVHTINVTIANGCNRVGIMSDKAGFSGHVWTEPSSAKRFSVSKLAIFSMAALLFMMS</sequence>
<evidence type="ECO:0000313" key="3">
    <source>
        <dbReference type="EMBL" id="KZN00715.1"/>
    </source>
</evidence>
<dbReference type="OMA" id="WRSAYYC"/>
<feature type="signal peptide" evidence="1">
    <location>
        <begin position="1"/>
        <end position="31"/>
    </location>
</feature>